<dbReference type="AlphaFoldDB" id="A0A8S9L2L1"/>
<feature type="region of interest" description="Disordered" evidence="1">
    <location>
        <begin position="857"/>
        <end position="923"/>
    </location>
</feature>
<accession>A0A8S9L2L1</accession>
<feature type="compositionally biased region" description="Low complexity" evidence="1">
    <location>
        <begin position="862"/>
        <end position="872"/>
    </location>
</feature>
<evidence type="ECO:0000256" key="1">
    <source>
        <dbReference type="SAM" id="MobiDB-lite"/>
    </source>
</evidence>
<organism evidence="2 3">
    <name type="scientific">Brassica cretica</name>
    <name type="common">Mustard</name>
    <dbReference type="NCBI Taxonomy" id="69181"/>
    <lineage>
        <taxon>Eukaryota</taxon>
        <taxon>Viridiplantae</taxon>
        <taxon>Streptophyta</taxon>
        <taxon>Embryophyta</taxon>
        <taxon>Tracheophyta</taxon>
        <taxon>Spermatophyta</taxon>
        <taxon>Magnoliopsida</taxon>
        <taxon>eudicotyledons</taxon>
        <taxon>Gunneridae</taxon>
        <taxon>Pentapetalae</taxon>
        <taxon>rosids</taxon>
        <taxon>malvids</taxon>
        <taxon>Brassicales</taxon>
        <taxon>Brassicaceae</taxon>
        <taxon>Brassiceae</taxon>
        <taxon>Brassica</taxon>
    </lineage>
</organism>
<feature type="compositionally biased region" description="Low complexity" evidence="1">
    <location>
        <begin position="472"/>
        <end position="481"/>
    </location>
</feature>
<protein>
    <submittedName>
        <fullName evidence="2">Uncharacterized protein</fullName>
    </submittedName>
</protein>
<evidence type="ECO:0000313" key="3">
    <source>
        <dbReference type="Proteomes" id="UP000712281"/>
    </source>
</evidence>
<sequence length="923" mass="102246">MLALSCLVDRSRSVCSPLRLKAFLGARRGTSGSKVGPSGPETTDAVPVTAEQAPTGGSSRGKNSKKKKKNTEARKESNEVEQTDVDDSSKKGGKKRKAGDPPAEDAPKKKKMKKKDSSLPRPSSVCEEELQALVPDATPEAGTPDDDENETIALRRRRREDPKETPEDGFKFEFNRELPLACYPEDCARLLQLVKGGPDQLPPVGDLLFKDEYEHATCSSVKSQGDWNILVEKYDTALKRTREQVREGEDARKKTEEALRIALRDKSDAITREKTLRKAFDETRTSDAVELQMCKESMKDLELVLDKVVKEKAGLEKARAAESLKYEEEMNRLRKSLRYEVTHERIRVMIALIAKAEKCFHRISLREVPEGELLGVRLVLRGRRLLTLFLLPPSKHLQKRKKRKAGDPPAEDAPKKKKMKKKDSSLPRPSSVCEEELQALVPDATPEAGTSDDDENETIALRRRRREGRTTEGGSREVTTGDWGISEVPSKLPASEGQPGRLMADSSAHITEGSETRVSGCPKETPEDGFKFEFSRELPLACYPGDCARLLQLVKGGPDQLPLVGDLLFKDEYEHAACSSVKSQGDWNVLVEKYNTALKQTREQVREALRKAFDETRTFDPVELQMCKESMKNLKLRADQEADRTKQTSIDAVIPKDGTVPTIVLTDSPAKASKNLSSSTSSSEELEKENGVSAGRPEGVSTVNEDPPVLTFGRNLGPGEKDGARTREQVREGEDARKKTEEALRIALRDKSDAITREKTLRKAFDETRTSDAVELQMCKESMKDLELVLDKVVKEKAGLEKARAAESLKYEEEMNRLRKSLRYERVDQDADRTKQTSIDAVIPKDGVVPTIVLTDSPVKASKNLSSSTSSSEELEKEDGVSAGRPEGVSTVNEDPPVLTFGRISGPGEKDGAVSKDPPVING</sequence>
<gene>
    <name evidence="2" type="ORF">F2Q68_00009855</name>
</gene>
<proteinExistence type="predicted"/>
<feature type="compositionally biased region" description="Low complexity" evidence="1">
    <location>
        <begin position="673"/>
        <end position="683"/>
    </location>
</feature>
<feature type="compositionally biased region" description="Basic and acidic residues" evidence="1">
    <location>
        <begin position="159"/>
        <end position="169"/>
    </location>
</feature>
<evidence type="ECO:0000313" key="2">
    <source>
        <dbReference type="EMBL" id="KAF2600362.1"/>
    </source>
</evidence>
<feature type="region of interest" description="Disordered" evidence="1">
    <location>
        <begin position="670"/>
        <end position="738"/>
    </location>
</feature>
<reference evidence="2" key="1">
    <citation type="submission" date="2019-12" db="EMBL/GenBank/DDBJ databases">
        <title>Genome sequencing and annotation of Brassica cretica.</title>
        <authorList>
            <person name="Studholme D.J."/>
            <person name="Sarris P.F."/>
        </authorList>
    </citation>
    <scope>NUCLEOTIDE SEQUENCE</scope>
    <source>
        <strain evidence="2">PFS-001/15</strain>
        <tissue evidence="2">Leaf</tissue>
    </source>
</reference>
<feature type="region of interest" description="Disordered" evidence="1">
    <location>
        <begin position="396"/>
        <end position="524"/>
    </location>
</feature>
<dbReference type="Proteomes" id="UP000712281">
    <property type="component" value="Unassembled WGS sequence"/>
</dbReference>
<name>A0A8S9L2L1_BRACR</name>
<comment type="caution">
    <text evidence="2">The sequence shown here is derived from an EMBL/GenBank/DDBJ whole genome shotgun (WGS) entry which is preliminary data.</text>
</comment>
<dbReference type="EMBL" id="QGKW02000717">
    <property type="protein sequence ID" value="KAF2600362.1"/>
    <property type="molecule type" value="Genomic_DNA"/>
</dbReference>
<feature type="region of interest" description="Disordered" evidence="1">
    <location>
        <begin position="22"/>
        <end position="169"/>
    </location>
</feature>
<feature type="compositionally biased region" description="Basic and acidic residues" evidence="1">
    <location>
        <begin position="719"/>
        <end position="738"/>
    </location>
</feature>